<evidence type="ECO:0000256" key="1">
    <source>
        <dbReference type="ARBA" id="ARBA00004571"/>
    </source>
</evidence>
<gene>
    <name evidence="9" type="ORF">GCM10011379_10840</name>
</gene>
<reference evidence="9" key="2">
    <citation type="submission" date="2020-09" db="EMBL/GenBank/DDBJ databases">
        <authorList>
            <person name="Sun Q."/>
            <person name="Zhou Y."/>
        </authorList>
    </citation>
    <scope>NUCLEOTIDE SEQUENCE</scope>
    <source>
        <strain evidence="9">CGMCC 1.15290</strain>
    </source>
</reference>
<keyword evidence="2 7" id="KW-0813">Transport</keyword>
<protein>
    <submittedName>
        <fullName evidence="9">SusC/RagA family TonB-linked outer membrane protein</fullName>
    </submittedName>
</protein>
<comment type="caution">
    <text evidence="9">The sequence shown here is derived from an EMBL/GenBank/DDBJ whole genome shotgun (WGS) entry which is preliminary data.</text>
</comment>
<accession>A0A917IQQ6</accession>
<keyword evidence="3 7" id="KW-1134">Transmembrane beta strand</keyword>
<dbReference type="AlphaFoldDB" id="A0A917IQQ6"/>
<evidence type="ECO:0000256" key="3">
    <source>
        <dbReference type="ARBA" id="ARBA00022452"/>
    </source>
</evidence>
<dbReference type="Gene3D" id="2.170.130.10">
    <property type="entry name" value="TonB-dependent receptor, plug domain"/>
    <property type="match status" value="1"/>
</dbReference>
<dbReference type="PROSITE" id="PS52016">
    <property type="entry name" value="TONB_DEPENDENT_REC_3"/>
    <property type="match status" value="1"/>
</dbReference>
<sequence length="1070" mass="118085">MAQTGGTIVIKGKITEAPSGAAVSGVTLVELNENNRQINAAVSDDSGYYAIRINSVKHQLRFSFIGFETQTLAVNSKTVINVLLKPKPEGQMDEIVVRTKIEDQVQTGFGSMRARDKIGAVSSLKAEVLAEQPATSIDQMIQGRVAGVMVINGSGDPGSGVDIRIRGTGSMSAGNSPLYVIDGVPIISTPYEDAANFDPANTNFSQVAQINPIADLNPNDIERIDFLKDANATAIYGARAANGVIVVTTKRGKQNTANIALNTQLGLQQAPRDIPVLDGPSYKVMRLEGEQNRNNINPNNADLRLLVDDPTLPTYQYFQNNTNWVKEIRQTGFSQMYNLSVGGGGETMRYNFSTSYSNRTGSFVNTGSDRYTGRFNLDYTVSKKLRFGANVSFARSKVSNYANYGFGNPYLNSLTRSTALPVYDIDANGNLLPSYAALPGFHNEGDNPVAQAVLVTNDAFSTNLKPNVYGEVDILEDLKFRSNASLDFVGEKGFLFLPPEATGELYTHRNFNRLDSREFERMQMIVDNLLIYSLVLPKNSRVSFLLGNTFNKFNSNELRIYANGTASDKLQVLNAAGTTRQLRSARQTETILSVFAKADYIYKDKYGVNITVRRDGSSKFGRGNKFANFPSAGVYWRVSGEPFFSQLKAISNLKLRAAWGQNGNSGIPNYAFISTFTSGDNYSGLNGVSLRSPALNNLRWETNETTNLGIDLELFKSRLTITAEAYVRTTKDLLYRYTIPSSSGLETGDKSVGNPTVLGNLGNIQNKGIELDVSYDIIKGTKPGAFRWNAAFNMGLNRNKVTSLPGGTITTPDAAYRNFTSQVKEGDPLGTYYGFVFKGVYARDIDAAVRDKNGKVVYGLDGTTPRLMRINTETGDVYKGGDAIFEDFNHDGIINNQDRIKIGDANAAFFGGFNNSFDYKNIGIRFFIQYQYGNDVINGMRYELENMQYTNNAATSVLKRWRKQGDITNMPRALRNDNRNNMASTRWIEDGSYARVKYVTLSYKLSRNMIKRLRIKDLSTFFTVTNVFTWTEYTGADPEIGLGSSPSFIGVDRGLTPQSKSYTLGVNIKF</sequence>
<evidence type="ECO:0000256" key="5">
    <source>
        <dbReference type="ARBA" id="ARBA00023136"/>
    </source>
</evidence>
<evidence type="ECO:0000256" key="4">
    <source>
        <dbReference type="ARBA" id="ARBA00022692"/>
    </source>
</evidence>
<feature type="domain" description="TonB-dependent receptor plug" evidence="8">
    <location>
        <begin position="115"/>
        <end position="244"/>
    </location>
</feature>
<keyword evidence="10" id="KW-1185">Reference proteome</keyword>
<dbReference type="InterPro" id="IPR023996">
    <property type="entry name" value="TonB-dep_OMP_SusC/RagA"/>
</dbReference>
<keyword evidence="6 7" id="KW-0998">Cell outer membrane</keyword>
<keyword evidence="5 7" id="KW-0472">Membrane</keyword>
<dbReference type="Gene3D" id="2.40.170.20">
    <property type="entry name" value="TonB-dependent receptor, beta-barrel domain"/>
    <property type="match status" value="1"/>
</dbReference>
<organism evidence="9 10">
    <name type="scientific">Filimonas zeae</name>
    <dbReference type="NCBI Taxonomy" id="1737353"/>
    <lineage>
        <taxon>Bacteria</taxon>
        <taxon>Pseudomonadati</taxon>
        <taxon>Bacteroidota</taxon>
        <taxon>Chitinophagia</taxon>
        <taxon>Chitinophagales</taxon>
        <taxon>Chitinophagaceae</taxon>
        <taxon>Filimonas</taxon>
    </lineage>
</organism>
<evidence type="ECO:0000256" key="6">
    <source>
        <dbReference type="ARBA" id="ARBA00023237"/>
    </source>
</evidence>
<dbReference type="InterPro" id="IPR008969">
    <property type="entry name" value="CarboxyPept-like_regulatory"/>
</dbReference>
<dbReference type="Gene3D" id="2.60.40.1120">
    <property type="entry name" value="Carboxypeptidase-like, regulatory domain"/>
    <property type="match status" value="1"/>
</dbReference>
<dbReference type="InterPro" id="IPR012910">
    <property type="entry name" value="Plug_dom"/>
</dbReference>
<dbReference type="InterPro" id="IPR036942">
    <property type="entry name" value="Beta-barrel_TonB_sf"/>
</dbReference>
<comment type="subcellular location">
    <subcellularLocation>
        <location evidence="1 7">Cell outer membrane</location>
        <topology evidence="1 7">Multi-pass membrane protein</topology>
    </subcellularLocation>
</comment>
<dbReference type="SUPFAM" id="SSF49464">
    <property type="entry name" value="Carboxypeptidase regulatory domain-like"/>
    <property type="match status" value="1"/>
</dbReference>
<reference evidence="9" key="1">
    <citation type="journal article" date="2014" name="Int. J. Syst. Evol. Microbiol.">
        <title>Complete genome sequence of Corynebacterium casei LMG S-19264T (=DSM 44701T), isolated from a smear-ripened cheese.</title>
        <authorList>
            <consortium name="US DOE Joint Genome Institute (JGI-PGF)"/>
            <person name="Walter F."/>
            <person name="Albersmeier A."/>
            <person name="Kalinowski J."/>
            <person name="Ruckert C."/>
        </authorList>
    </citation>
    <scope>NUCLEOTIDE SEQUENCE</scope>
    <source>
        <strain evidence="9">CGMCC 1.15290</strain>
    </source>
</reference>
<dbReference type="Proteomes" id="UP000627292">
    <property type="component" value="Unassembled WGS sequence"/>
</dbReference>
<proteinExistence type="inferred from homology"/>
<evidence type="ECO:0000256" key="2">
    <source>
        <dbReference type="ARBA" id="ARBA00022448"/>
    </source>
</evidence>
<dbReference type="NCBIfam" id="TIGR04056">
    <property type="entry name" value="OMP_RagA_SusC"/>
    <property type="match status" value="1"/>
</dbReference>
<dbReference type="GO" id="GO:0009279">
    <property type="term" value="C:cell outer membrane"/>
    <property type="evidence" value="ECO:0007669"/>
    <property type="project" value="UniProtKB-SubCell"/>
</dbReference>
<dbReference type="Pfam" id="PF07715">
    <property type="entry name" value="Plug"/>
    <property type="match status" value="1"/>
</dbReference>
<dbReference type="InterPro" id="IPR039426">
    <property type="entry name" value="TonB-dep_rcpt-like"/>
</dbReference>
<name>A0A917IQQ6_9BACT</name>
<dbReference type="SUPFAM" id="SSF56935">
    <property type="entry name" value="Porins"/>
    <property type="match status" value="1"/>
</dbReference>
<evidence type="ECO:0000256" key="7">
    <source>
        <dbReference type="PROSITE-ProRule" id="PRU01360"/>
    </source>
</evidence>
<evidence type="ECO:0000313" key="10">
    <source>
        <dbReference type="Proteomes" id="UP000627292"/>
    </source>
</evidence>
<keyword evidence="4 7" id="KW-0812">Transmembrane</keyword>
<dbReference type="Pfam" id="PF13715">
    <property type="entry name" value="CarbopepD_reg_2"/>
    <property type="match status" value="1"/>
</dbReference>
<evidence type="ECO:0000313" key="9">
    <source>
        <dbReference type="EMBL" id="GGH61654.1"/>
    </source>
</evidence>
<evidence type="ECO:0000259" key="8">
    <source>
        <dbReference type="Pfam" id="PF07715"/>
    </source>
</evidence>
<dbReference type="NCBIfam" id="TIGR04057">
    <property type="entry name" value="SusC_RagA_signa"/>
    <property type="match status" value="1"/>
</dbReference>
<comment type="similarity">
    <text evidence="7">Belongs to the TonB-dependent receptor family.</text>
</comment>
<dbReference type="EMBL" id="BMIB01000001">
    <property type="protein sequence ID" value="GGH61654.1"/>
    <property type="molecule type" value="Genomic_DNA"/>
</dbReference>
<dbReference type="InterPro" id="IPR037066">
    <property type="entry name" value="Plug_dom_sf"/>
</dbReference>
<dbReference type="InterPro" id="IPR023997">
    <property type="entry name" value="TonB-dep_OMP_SusC/RagA_CS"/>
</dbReference>